<protein>
    <submittedName>
        <fullName evidence="3">Urease accessory protein UreH</fullName>
    </submittedName>
</protein>
<dbReference type="HAMAP" id="MF_01384">
    <property type="entry name" value="UreD"/>
    <property type="match status" value="1"/>
</dbReference>
<dbReference type="OrthoDB" id="5328682at2"/>
<reference evidence="3 4" key="1">
    <citation type="submission" date="2018-04" db="EMBL/GenBank/DDBJ databases">
        <title>Novel Campyloabacter and Helicobacter Species and Strains.</title>
        <authorList>
            <person name="Mannion A.J."/>
            <person name="Shen Z."/>
            <person name="Fox J.G."/>
        </authorList>
    </citation>
    <scope>NUCLEOTIDE SEQUENCE [LARGE SCALE GENOMIC DNA]</scope>
    <source>
        <strain evidence="3 4">MIT 17-337</strain>
    </source>
</reference>
<organism evidence="3 4">
    <name type="scientific">Helicobacter didelphidarum</name>
    <dbReference type="NCBI Taxonomy" id="2040648"/>
    <lineage>
        <taxon>Bacteria</taxon>
        <taxon>Pseudomonadati</taxon>
        <taxon>Campylobacterota</taxon>
        <taxon>Epsilonproteobacteria</taxon>
        <taxon>Campylobacterales</taxon>
        <taxon>Helicobacteraceae</taxon>
        <taxon>Helicobacter</taxon>
    </lineage>
</organism>
<dbReference type="GO" id="GO:0016151">
    <property type="term" value="F:nickel cation binding"/>
    <property type="evidence" value="ECO:0007669"/>
    <property type="project" value="InterPro"/>
</dbReference>
<accession>A0A3D8INR0</accession>
<dbReference type="AlphaFoldDB" id="A0A3D8INR0"/>
<evidence type="ECO:0000313" key="3">
    <source>
        <dbReference type="EMBL" id="RDU66221.1"/>
    </source>
</evidence>
<evidence type="ECO:0000256" key="2">
    <source>
        <dbReference type="ARBA" id="ARBA00023186"/>
    </source>
</evidence>
<evidence type="ECO:0000256" key="1">
    <source>
        <dbReference type="ARBA" id="ARBA00007177"/>
    </source>
</evidence>
<dbReference type="Pfam" id="PF01774">
    <property type="entry name" value="UreD"/>
    <property type="match status" value="1"/>
</dbReference>
<keyword evidence="4" id="KW-1185">Reference proteome</keyword>
<dbReference type="PANTHER" id="PTHR33643">
    <property type="entry name" value="UREASE ACCESSORY PROTEIN D"/>
    <property type="match status" value="1"/>
</dbReference>
<gene>
    <name evidence="3" type="ORF">CQA53_04210</name>
</gene>
<dbReference type="PANTHER" id="PTHR33643:SF1">
    <property type="entry name" value="UREASE ACCESSORY PROTEIN D"/>
    <property type="match status" value="1"/>
</dbReference>
<evidence type="ECO:0000313" key="4">
    <source>
        <dbReference type="Proteomes" id="UP000256379"/>
    </source>
</evidence>
<dbReference type="Proteomes" id="UP000256379">
    <property type="component" value="Unassembled WGS sequence"/>
</dbReference>
<name>A0A3D8INR0_9HELI</name>
<proteinExistence type="inferred from homology"/>
<keyword evidence="2" id="KW-0143">Chaperone</keyword>
<dbReference type="EMBL" id="NXLQ01000006">
    <property type="protein sequence ID" value="RDU66221.1"/>
    <property type="molecule type" value="Genomic_DNA"/>
</dbReference>
<dbReference type="InterPro" id="IPR002669">
    <property type="entry name" value="UreD"/>
</dbReference>
<comment type="caution">
    <text evidence="3">The sequence shown here is derived from an EMBL/GenBank/DDBJ whole genome shotgun (WGS) entry which is preliminary data.</text>
</comment>
<dbReference type="RefSeq" id="WP_115542781.1">
    <property type="nucleotide sequence ID" value="NZ_NXLQ01000006.1"/>
</dbReference>
<comment type="similarity">
    <text evidence="1">Belongs to the UreD family.</text>
</comment>
<sequence length="257" mass="29134">MTAYPQETKLKLSTKLGYGGKSVIDTLFFTPPLKIIEPFYENDIANVMLISVSAGLLAGDSQEIHLCVCEGSKLKLSSQSFEKIHDMGQDSAKRNSFIVVEKNALLDFSPLPTIPFANSSFYNSTQIYLQNSAKLYYSEIMTAGRVGIGEVFAFRNYDTRLKIYLENELIFVDNMLLQPNTMNLRNICRFGNFTHYLNLIIIDSNFQYDTALEWLQSQSIHAGITKIAHGYCFKALSHGSEELLNLCDNMKMMKNIR</sequence>